<dbReference type="GO" id="GO:0019264">
    <property type="term" value="P:glycine biosynthetic process from serine"/>
    <property type="evidence" value="ECO:0007669"/>
    <property type="project" value="TreeGrafter"/>
</dbReference>
<dbReference type="GO" id="GO:0005737">
    <property type="term" value="C:cytoplasm"/>
    <property type="evidence" value="ECO:0007669"/>
    <property type="project" value="TreeGrafter"/>
</dbReference>
<dbReference type="RefSeq" id="WP_135025591.1">
    <property type="nucleotide sequence ID" value="NZ_JBFUWL010000003.1"/>
</dbReference>
<dbReference type="Gene3D" id="3.90.1150.10">
    <property type="entry name" value="Aspartate Aminotransferase, domain 1"/>
    <property type="match status" value="1"/>
</dbReference>
<dbReference type="GO" id="GO:0046653">
    <property type="term" value="P:tetrahydrofolate metabolic process"/>
    <property type="evidence" value="ECO:0007669"/>
    <property type="project" value="TreeGrafter"/>
</dbReference>
<dbReference type="SUPFAM" id="SSF53383">
    <property type="entry name" value="PLP-dependent transferases"/>
    <property type="match status" value="1"/>
</dbReference>
<dbReference type="PANTHER" id="PTHR11680:SF35">
    <property type="entry name" value="SERINE HYDROXYMETHYLTRANSFERASE 1"/>
    <property type="match status" value="1"/>
</dbReference>
<dbReference type="GO" id="GO:0004372">
    <property type="term" value="F:glycine hydroxymethyltransferase activity"/>
    <property type="evidence" value="ECO:0007669"/>
    <property type="project" value="TreeGrafter"/>
</dbReference>
<accession>A0A7Z8D0D2</accession>
<dbReference type="InterPro" id="IPR039429">
    <property type="entry name" value="SHMT-like_dom"/>
</dbReference>
<evidence type="ECO:0000259" key="7">
    <source>
        <dbReference type="Pfam" id="PF00464"/>
    </source>
</evidence>
<evidence type="ECO:0000313" key="8">
    <source>
        <dbReference type="EMBL" id="TFJ29104.1"/>
    </source>
</evidence>
<evidence type="ECO:0000256" key="4">
    <source>
        <dbReference type="ARBA" id="ARBA00022605"/>
    </source>
</evidence>
<dbReference type="InterPro" id="IPR015424">
    <property type="entry name" value="PyrdxlP-dep_Trfase"/>
</dbReference>
<sequence>MNELKKLEYYQNYQDIEKCFLKTKINTLPLCAAENLISPFVKIPLSSDYQERYIMNGLHSYDPLNNFIGSTFLFDIYHLINLQCTKLFGSIYADARTLSGMNCVTSLLMSITENGDKIMVSDSQCGGHQSMKNVCERLGLIIFNMPFDFENYSIDYDETYQILKKENINYFLYAPSDIINPPNYSKLKLPENTVFLYDASQTLGLIAGNQLDNPLITIDNSIVFGGTHKTLPGPANGLIMTCSKEWALKIDSNISPKYIRHTQMHQVVSLLYALFEMEIFGVEYSKKIINYAQELGLELRKREFDIPFIGNQATYTHQIFIKTSEKLMNTIYSNAFKYNITLNKKVKKLFDIHGIRLGTQEIARLKWDYSPIKEIANIIDSLKDNQKDTLTLMDQLNIPREIEFTFKTEAT</sequence>
<proteinExistence type="inferred from homology"/>
<evidence type="ECO:0000256" key="1">
    <source>
        <dbReference type="ARBA" id="ARBA00001933"/>
    </source>
</evidence>
<dbReference type="Proteomes" id="UP000297938">
    <property type="component" value="Unassembled WGS sequence"/>
</dbReference>
<dbReference type="Pfam" id="PF00464">
    <property type="entry name" value="SHMT"/>
    <property type="match status" value="1"/>
</dbReference>
<evidence type="ECO:0000313" key="9">
    <source>
        <dbReference type="Proteomes" id="UP000297938"/>
    </source>
</evidence>
<dbReference type="GO" id="GO:0006730">
    <property type="term" value="P:one-carbon metabolic process"/>
    <property type="evidence" value="ECO:0007669"/>
    <property type="project" value="UniProtKB-KW"/>
</dbReference>
<reference evidence="8 9" key="1">
    <citation type="journal article" date="2018" name="Int. J. Food Microbiol.">
        <title>Growth of Carnobacterium spp. isolated from chilled vacuum-packaged meat under relevant acidic conditions.</title>
        <authorList>
            <person name="Zhang P."/>
            <person name="Badoni M."/>
            <person name="Ganzle M."/>
            <person name="Yang X."/>
        </authorList>
    </citation>
    <scope>NUCLEOTIDE SEQUENCE [LARGE SCALE GENOMIC DNA]</scope>
    <source>
        <strain evidence="8 9">B2</strain>
    </source>
</reference>
<dbReference type="GO" id="GO:0030170">
    <property type="term" value="F:pyridoxal phosphate binding"/>
    <property type="evidence" value="ECO:0007669"/>
    <property type="project" value="TreeGrafter"/>
</dbReference>
<gene>
    <name evidence="8" type="ORF">CKN69_01655</name>
</gene>
<comment type="cofactor">
    <cofactor evidence="1">
        <name>pyridoxal 5'-phosphate</name>
        <dbReference type="ChEBI" id="CHEBI:597326"/>
    </cofactor>
</comment>
<comment type="similarity">
    <text evidence="2">Belongs to the SHMT family.</text>
</comment>
<dbReference type="EMBL" id="NRPP01000004">
    <property type="protein sequence ID" value="TFJ29104.1"/>
    <property type="molecule type" value="Genomic_DNA"/>
</dbReference>
<dbReference type="InterPro" id="IPR049943">
    <property type="entry name" value="Ser_HO-MeTrfase-like"/>
</dbReference>
<dbReference type="InterPro" id="IPR015421">
    <property type="entry name" value="PyrdxlP-dep_Trfase_major"/>
</dbReference>
<protein>
    <recommendedName>
        <fullName evidence="7">Serine hydroxymethyltransferase-like domain-containing protein</fullName>
    </recommendedName>
</protein>
<keyword evidence="6" id="KW-0663">Pyridoxal phosphate</keyword>
<evidence type="ECO:0000256" key="6">
    <source>
        <dbReference type="ARBA" id="ARBA00022898"/>
    </source>
</evidence>
<evidence type="ECO:0000256" key="3">
    <source>
        <dbReference type="ARBA" id="ARBA00022563"/>
    </source>
</evidence>
<organism evidence="8 9">
    <name type="scientific">Carnobacterium divergens</name>
    <name type="common">Lactobacillus divergens</name>
    <dbReference type="NCBI Taxonomy" id="2748"/>
    <lineage>
        <taxon>Bacteria</taxon>
        <taxon>Bacillati</taxon>
        <taxon>Bacillota</taxon>
        <taxon>Bacilli</taxon>
        <taxon>Lactobacillales</taxon>
        <taxon>Carnobacteriaceae</taxon>
        <taxon>Carnobacterium</taxon>
    </lineage>
</organism>
<evidence type="ECO:0000256" key="2">
    <source>
        <dbReference type="ARBA" id="ARBA00006376"/>
    </source>
</evidence>
<evidence type="ECO:0000256" key="5">
    <source>
        <dbReference type="ARBA" id="ARBA00022679"/>
    </source>
</evidence>
<dbReference type="InterPro" id="IPR015422">
    <property type="entry name" value="PyrdxlP-dep_Trfase_small"/>
</dbReference>
<dbReference type="AlphaFoldDB" id="A0A7Z8D0D2"/>
<keyword evidence="4" id="KW-0028">Amino-acid biosynthesis</keyword>
<feature type="domain" description="Serine hydroxymethyltransferase-like" evidence="7">
    <location>
        <begin position="24"/>
        <end position="379"/>
    </location>
</feature>
<keyword evidence="3" id="KW-0554">One-carbon metabolism</keyword>
<dbReference type="PANTHER" id="PTHR11680">
    <property type="entry name" value="SERINE HYDROXYMETHYLTRANSFERASE"/>
    <property type="match status" value="1"/>
</dbReference>
<keyword evidence="5" id="KW-0808">Transferase</keyword>
<comment type="caution">
    <text evidence="8">The sequence shown here is derived from an EMBL/GenBank/DDBJ whole genome shotgun (WGS) entry which is preliminary data.</text>
</comment>
<name>A0A7Z8D0D2_CARDV</name>
<dbReference type="Gene3D" id="3.40.640.10">
    <property type="entry name" value="Type I PLP-dependent aspartate aminotransferase-like (Major domain)"/>
    <property type="match status" value="1"/>
</dbReference>